<accession>E6QN70</accession>
<comment type="caution">
    <text evidence="1">The sequence shown here is derived from an EMBL/GenBank/DDBJ whole genome shotgun (WGS) entry which is preliminary data.</text>
</comment>
<name>E6QN70_9ZZZZ</name>
<gene>
    <name evidence="1" type="ORF">CARN6_2183</name>
</gene>
<dbReference type="EMBL" id="CABQ01000251">
    <property type="protein sequence ID" value="CBI08692.1"/>
    <property type="molecule type" value="Genomic_DNA"/>
</dbReference>
<organism evidence="1">
    <name type="scientific">mine drainage metagenome</name>
    <dbReference type="NCBI Taxonomy" id="410659"/>
    <lineage>
        <taxon>unclassified sequences</taxon>
        <taxon>metagenomes</taxon>
        <taxon>ecological metagenomes</taxon>
    </lineage>
</organism>
<dbReference type="AlphaFoldDB" id="E6QN70"/>
<sequence>MLEVNEVIGKARSYLTEVMPDFANLEPEIEEMVRSQDGPEWKITFQAQTKSNPKDESLSAVLGRRRIVKVVEVDGSDGSLIAVRNPPPF</sequence>
<protein>
    <submittedName>
        <fullName evidence="1">Uncharacterized protein</fullName>
    </submittedName>
</protein>
<evidence type="ECO:0000313" key="1">
    <source>
        <dbReference type="EMBL" id="CBI08692.1"/>
    </source>
</evidence>
<reference evidence="1" key="1">
    <citation type="submission" date="2009-10" db="EMBL/GenBank/DDBJ databases">
        <title>Diversity of trophic interactions inside an arsenic-rich microbial ecosystem.</title>
        <authorList>
            <person name="Bertin P.N."/>
            <person name="Heinrich-Salmeron A."/>
            <person name="Pelletier E."/>
            <person name="Goulhen-Chollet F."/>
            <person name="Arsene-Ploetze F."/>
            <person name="Gallien S."/>
            <person name="Calteau A."/>
            <person name="Vallenet D."/>
            <person name="Casiot C."/>
            <person name="Chane-Woon-Ming B."/>
            <person name="Giloteaux L."/>
            <person name="Barakat M."/>
            <person name="Bonnefoy V."/>
            <person name="Bruneel O."/>
            <person name="Chandler M."/>
            <person name="Cleiss J."/>
            <person name="Duran R."/>
            <person name="Elbaz-Poulichet F."/>
            <person name="Fonknechten N."/>
            <person name="Lauga B."/>
            <person name="Mornico D."/>
            <person name="Ortet P."/>
            <person name="Schaeffer C."/>
            <person name="Siguier P."/>
            <person name="Alexander Thil Smith A."/>
            <person name="Van Dorsselaer A."/>
            <person name="Weissenbach J."/>
            <person name="Medigue C."/>
            <person name="Le Paslier D."/>
        </authorList>
    </citation>
    <scope>NUCLEOTIDE SEQUENCE</scope>
</reference>
<proteinExistence type="predicted"/>